<dbReference type="GO" id="GO:0071111">
    <property type="term" value="F:cyclic-guanylate-specific phosphodiesterase activity"/>
    <property type="evidence" value="ECO:0007669"/>
    <property type="project" value="UniProtKB-EC"/>
</dbReference>
<evidence type="ECO:0000259" key="9">
    <source>
        <dbReference type="PROSITE" id="PS50885"/>
    </source>
</evidence>
<dbReference type="InterPro" id="IPR043128">
    <property type="entry name" value="Rev_trsase/Diguanyl_cyclase"/>
</dbReference>
<dbReference type="PROSITE" id="PS50883">
    <property type="entry name" value="EAL"/>
    <property type="match status" value="1"/>
</dbReference>
<accession>A0A7D4SNV7</accession>
<dbReference type="Pfam" id="PF08447">
    <property type="entry name" value="PAS_3"/>
    <property type="match status" value="1"/>
</dbReference>
<dbReference type="InterPro" id="IPR000700">
    <property type="entry name" value="PAS-assoc_C"/>
</dbReference>
<dbReference type="Pfam" id="PF00672">
    <property type="entry name" value="HAMP"/>
    <property type="match status" value="1"/>
</dbReference>
<keyword evidence="12" id="KW-1185">Reference proteome</keyword>
<evidence type="ECO:0000256" key="5">
    <source>
        <dbReference type="SAM" id="Phobius"/>
    </source>
</evidence>
<evidence type="ECO:0000259" key="10">
    <source>
        <dbReference type="PROSITE" id="PS50887"/>
    </source>
</evidence>
<evidence type="ECO:0000259" key="6">
    <source>
        <dbReference type="PROSITE" id="PS50112"/>
    </source>
</evidence>
<dbReference type="InterPro" id="IPR035919">
    <property type="entry name" value="EAL_sf"/>
</dbReference>
<evidence type="ECO:0000256" key="2">
    <source>
        <dbReference type="ARBA" id="ARBA00012282"/>
    </source>
</evidence>
<feature type="domain" description="HAMP" evidence="9">
    <location>
        <begin position="196"/>
        <end position="249"/>
    </location>
</feature>
<dbReference type="InterPro" id="IPR035965">
    <property type="entry name" value="PAS-like_dom_sf"/>
</dbReference>
<evidence type="ECO:0000256" key="4">
    <source>
        <dbReference type="ARBA" id="ARBA00051114"/>
    </source>
</evidence>
<dbReference type="PROSITE" id="PS50112">
    <property type="entry name" value="PAS"/>
    <property type="match status" value="1"/>
</dbReference>
<evidence type="ECO:0000259" key="7">
    <source>
        <dbReference type="PROSITE" id="PS50113"/>
    </source>
</evidence>
<reference evidence="11 12" key="1">
    <citation type="submission" date="2020-05" db="EMBL/GenBank/DDBJ databases">
        <title>Thiomicrorhabdus sediminis sp.nov. and Thiomicrorhabdus xiamenensis sp.nov., novel sulfur-oxidizing bacteria isolated from coastal sediment.</title>
        <authorList>
            <person name="Liu X."/>
        </authorList>
    </citation>
    <scope>NUCLEOTIDE SEQUENCE [LARGE SCALE GENOMIC DNA]</scope>
    <source>
        <strain evidence="11 12">G2</strain>
    </source>
</reference>
<dbReference type="SUPFAM" id="SSF55073">
    <property type="entry name" value="Nucleotide cyclase"/>
    <property type="match status" value="1"/>
</dbReference>
<dbReference type="InterPro" id="IPR029787">
    <property type="entry name" value="Nucleotide_cyclase"/>
</dbReference>
<dbReference type="Pfam" id="PF00990">
    <property type="entry name" value="GGDEF"/>
    <property type="match status" value="1"/>
</dbReference>
<dbReference type="PANTHER" id="PTHR44757">
    <property type="entry name" value="DIGUANYLATE CYCLASE DGCP"/>
    <property type="match status" value="1"/>
</dbReference>
<keyword evidence="5" id="KW-0812">Transmembrane</keyword>
<keyword evidence="3" id="KW-0973">c-di-GMP</keyword>
<dbReference type="SMART" id="SM00091">
    <property type="entry name" value="PAS"/>
    <property type="match status" value="1"/>
</dbReference>
<feature type="domain" description="PAS" evidence="6">
    <location>
        <begin position="286"/>
        <end position="333"/>
    </location>
</feature>
<dbReference type="InterPro" id="IPR001633">
    <property type="entry name" value="EAL_dom"/>
</dbReference>
<dbReference type="CDD" id="cd00130">
    <property type="entry name" value="PAS"/>
    <property type="match status" value="1"/>
</dbReference>
<dbReference type="FunFam" id="3.30.70.270:FF:000001">
    <property type="entry name" value="Diguanylate cyclase domain protein"/>
    <property type="match status" value="1"/>
</dbReference>
<organism evidence="11 12">
    <name type="scientific">Thiomicrorhabdus xiamenensis</name>
    <dbReference type="NCBI Taxonomy" id="2739063"/>
    <lineage>
        <taxon>Bacteria</taxon>
        <taxon>Pseudomonadati</taxon>
        <taxon>Pseudomonadota</taxon>
        <taxon>Gammaproteobacteria</taxon>
        <taxon>Thiotrichales</taxon>
        <taxon>Piscirickettsiaceae</taxon>
        <taxon>Thiomicrorhabdus</taxon>
    </lineage>
</organism>
<dbReference type="EC" id="3.1.4.52" evidence="2"/>
<evidence type="ECO:0000313" key="11">
    <source>
        <dbReference type="EMBL" id="QKI89861.1"/>
    </source>
</evidence>
<keyword evidence="5" id="KW-1133">Transmembrane helix</keyword>
<feature type="transmembrane region" description="Helical" evidence="5">
    <location>
        <begin position="172"/>
        <end position="194"/>
    </location>
</feature>
<comment type="cofactor">
    <cofactor evidence="1">
        <name>Mg(2+)</name>
        <dbReference type="ChEBI" id="CHEBI:18420"/>
    </cofactor>
</comment>
<evidence type="ECO:0000313" key="12">
    <source>
        <dbReference type="Proteomes" id="UP000504724"/>
    </source>
</evidence>
<protein>
    <recommendedName>
        <fullName evidence="2">cyclic-guanylate-specific phosphodiesterase</fullName>
        <ecNumber evidence="2">3.1.4.52</ecNumber>
    </recommendedName>
</protein>
<feature type="domain" description="GGDEF" evidence="10">
    <location>
        <begin position="429"/>
        <end position="562"/>
    </location>
</feature>
<dbReference type="PANTHER" id="PTHR44757:SF2">
    <property type="entry name" value="BIOFILM ARCHITECTURE MAINTENANCE PROTEIN MBAA"/>
    <property type="match status" value="1"/>
</dbReference>
<name>A0A7D4SNV7_9GAMM</name>
<dbReference type="EMBL" id="CP054020">
    <property type="protein sequence ID" value="QKI89861.1"/>
    <property type="molecule type" value="Genomic_DNA"/>
</dbReference>
<dbReference type="InterPro" id="IPR003660">
    <property type="entry name" value="HAMP_dom"/>
</dbReference>
<dbReference type="GO" id="GO:0007165">
    <property type="term" value="P:signal transduction"/>
    <property type="evidence" value="ECO:0007669"/>
    <property type="project" value="InterPro"/>
</dbReference>
<dbReference type="NCBIfam" id="TIGR00229">
    <property type="entry name" value="sensory_box"/>
    <property type="match status" value="1"/>
</dbReference>
<dbReference type="GO" id="GO:0016020">
    <property type="term" value="C:membrane"/>
    <property type="evidence" value="ECO:0007669"/>
    <property type="project" value="InterPro"/>
</dbReference>
<dbReference type="PROSITE" id="PS50885">
    <property type="entry name" value="HAMP"/>
    <property type="match status" value="1"/>
</dbReference>
<dbReference type="SMART" id="SM00304">
    <property type="entry name" value="HAMP"/>
    <property type="match status" value="1"/>
</dbReference>
<dbReference type="NCBIfam" id="TIGR00254">
    <property type="entry name" value="GGDEF"/>
    <property type="match status" value="1"/>
</dbReference>
<dbReference type="SMART" id="SM00052">
    <property type="entry name" value="EAL"/>
    <property type="match status" value="1"/>
</dbReference>
<sequence length="834" mass="95177">MNVKSKPIKNNSIYLRSGLIIIASVLLVMAVTTFFAYQGEKQRLDLEIKENAHRTMIAAEDHITDMIASYSVNEYSKIIHNEIEHNGLFAMIIQDSNMSALLGEAVYYKGYIRNPKGEVVEYDPDNSLQNQQLREAYFSLKKNLTDAQENPLGTITVYISDNELKKRLDGLLIDNLLSALAISLLLVTTLFIMMRMQLLRPLTEIIETISHRDSDGLPKHFVPIKGPNEIQTLGRTLNHMVGAIKASQGQLLQQQEALKAATNRFQLAIDGSRDGLWDWLIKENDIYFSERFANMLGYEPEELDSTPDAWMQLIHPDDLDKMSYHINQYLKGKGDKTYESTFRMRTKQGEWRWISSRGKALFDENGEAVRFVGFNSDITKAIQQQEELQEQKNILQYYASHDPLTGLANRSLFYDRLEQAIKKSQRNSEKLAVFFIDLDNFKEINDSLGHDIGDEVLKAVSEHLKKLIRSGDTFARLGGDEFTILIEELKQEQHASILAEKIVKDLNQPILVRNHELHLGCSIGISIYPENGDNPTDLLKNADAAMYRAKNQGRNNFQYYSREMTEEAFDRLNMEANIRSGIQNDEFVVYYQPQIDFSNRKIIGMEALVRWNHPELGFIPPAKFIPVASSTGVIVELDRHVMKKAVQDFAGWHKQGLEPGRLSMNLNIKQLQREDFVEFLKWLITDSNCQARCLELEVTEGELMNNPQQSIQLLKQIDQLGITLSLDDFGTGYSSLSYLKRLPISKLKIDQSFVRDLPDDKEDAAITGAIIALAKSLKLDILAEGTENEEQVRFLSEQGCSNFQGYYFAKPMPADKIKDYLSQFRSEAFAEDKG</sequence>
<dbReference type="RefSeq" id="WP_173286081.1">
    <property type="nucleotide sequence ID" value="NZ_CP054020.1"/>
</dbReference>
<dbReference type="Gene3D" id="3.30.450.20">
    <property type="entry name" value="PAS domain"/>
    <property type="match status" value="1"/>
</dbReference>
<feature type="domain" description="PAC" evidence="7">
    <location>
        <begin position="338"/>
        <end position="390"/>
    </location>
</feature>
<dbReference type="PROSITE" id="PS50887">
    <property type="entry name" value="GGDEF"/>
    <property type="match status" value="1"/>
</dbReference>
<gene>
    <name evidence="11" type="ORF">HQN79_09875</name>
</gene>
<dbReference type="KEGG" id="txa:HQN79_09875"/>
<dbReference type="InterPro" id="IPR013655">
    <property type="entry name" value="PAS_fold_3"/>
</dbReference>
<evidence type="ECO:0000256" key="3">
    <source>
        <dbReference type="ARBA" id="ARBA00022636"/>
    </source>
</evidence>
<dbReference type="Gene3D" id="3.20.20.450">
    <property type="entry name" value="EAL domain"/>
    <property type="match status" value="1"/>
</dbReference>
<dbReference type="SUPFAM" id="SSF55785">
    <property type="entry name" value="PYP-like sensor domain (PAS domain)"/>
    <property type="match status" value="1"/>
</dbReference>
<dbReference type="Proteomes" id="UP000504724">
    <property type="component" value="Chromosome"/>
</dbReference>
<keyword evidence="5" id="KW-0472">Membrane</keyword>
<feature type="transmembrane region" description="Helical" evidence="5">
    <location>
        <begin position="13"/>
        <end position="37"/>
    </location>
</feature>
<dbReference type="AlphaFoldDB" id="A0A7D4SNV7"/>
<feature type="domain" description="EAL" evidence="8">
    <location>
        <begin position="571"/>
        <end position="825"/>
    </location>
</feature>
<dbReference type="CDD" id="cd01949">
    <property type="entry name" value="GGDEF"/>
    <property type="match status" value="1"/>
</dbReference>
<dbReference type="GO" id="GO:0071732">
    <property type="term" value="P:cellular response to nitric oxide"/>
    <property type="evidence" value="ECO:0007669"/>
    <property type="project" value="UniProtKB-ARBA"/>
</dbReference>
<dbReference type="SMART" id="SM00267">
    <property type="entry name" value="GGDEF"/>
    <property type="match status" value="1"/>
</dbReference>
<evidence type="ECO:0000259" key="8">
    <source>
        <dbReference type="PROSITE" id="PS50883"/>
    </source>
</evidence>
<dbReference type="InterPro" id="IPR001610">
    <property type="entry name" value="PAC"/>
</dbReference>
<proteinExistence type="predicted"/>
<dbReference type="PROSITE" id="PS50113">
    <property type="entry name" value="PAC"/>
    <property type="match status" value="1"/>
</dbReference>
<dbReference type="InterPro" id="IPR052155">
    <property type="entry name" value="Biofilm_reg_signaling"/>
</dbReference>
<comment type="catalytic activity">
    <reaction evidence="4">
        <text>3',3'-c-di-GMP + H2O = 5'-phosphoguanylyl(3'-&gt;5')guanosine + H(+)</text>
        <dbReference type="Rhea" id="RHEA:24902"/>
        <dbReference type="ChEBI" id="CHEBI:15377"/>
        <dbReference type="ChEBI" id="CHEBI:15378"/>
        <dbReference type="ChEBI" id="CHEBI:58754"/>
        <dbReference type="ChEBI" id="CHEBI:58805"/>
        <dbReference type="EC" id="3.1.4.52"/>
    </reaction>
    <physiologicalReaction direction="left-to-right" evidence="4">
        <dbReference type="Rhea" id="RHEA:24903"/>
    </physiologicalReaction>
</comment>
<dbReference type="CDD" id="cd01948">
    <property type="entry name" value="EAL"/>
    <property type="match status" value="1"/>
</dbReference>
<evidence type="ECO:0000256" key="1">
    <source>
        <dbReference type="ARBA" id="ARBA00001946"/>
    </source>
</evidence>
<dbReference type="InterPro" id="IPR000014">
    <property type="entry name" value="PAS"/>
</dbReference>
<dbReference type="Gene3D" id="3.30.70.270">
    <property type="match status" value="1"/>
</dbReference>
<dbReference type="Gene3D" id="6.10.340.10">
    <property type="match status" value="1"/>
</dbReference>
<dbReference type="Pfam" id="PF00563">
    <property type="entry name" value="EAL"/>
    <property type="match status" value="1"/>
</dbReference>
<dbReference type="CDD" id="cd06225">
    <property type="entry name" value="HAMP"/>
    <property type="match status" value="1"/>
</dbReference>
<dbReference type="SMART" id="SM00086">
    <property type="entry name" value="PAC"/>
    <property type="match status" value="1"/>
</dbReference>
<dbReference type="FunFam" id="3.20.20.450:FF:000001">
    <property type="entry name" value="Cyclic di-GMP phosphodiesterase yahA"/>
    <property type="match status" value="1"/>
</dbReference>
<dbReference type="SUPFAM" id="SSF141868">
    <property type="entry name" value="EAL domain-like"/>
    <property type="match status" value="1"/>
</dbReference>
<dbReference type="InterPro" id="IPR000160">
    <property type="entry name" value="GGDEF_dom"/>
</dbReference>